<dbReference type="InterPro" id="IPR001878">
    <property type="entry name" value="Znf_CCHC"/>
</dbReference>
<organism evidence="3">
    <name type="scientific">Tanacetum cinerariifolium</name>
    <name type="common">Dalmatian daisy</name>
    <name type="synonym">Chrysanthemum cinerariifolium</name>
    <dbReference type="NCBI Taxonomy" id="118510"/>
    <lineage>
        <taxon>Eukaryota</taxon>
        <taxon>Viridiplantae</taxon>
        <taxon>Streptophyta</taxon>
        <taxon>Embryophyta</taxon>
        <taxon>Tracheophyta</taxon>
        <taxon>Spermatophyta</taxon>
        <taxon>Magnoliopsida</taxon>
        <taxon>eudicotyledons</taxon>
        <taxon>Gunneridae</taxon>
        <taxon>Pentapetalae</taxon>
        <taxon>asterids</taxon>
        <taxon>campanulids</taxon>
        <taxon>Asterales</taxon>
        <taxon>Asteraceae</taxon>
        <taxon>Asteroideae</taxon>
        <taxon>Anthemideae</taxon>
        <taxon>Anthemidinae</taxon>
        <taxon>Tanacetum</taxon>
    </lineage>
</organism>
<protein>
    <recommendedName>
        <fullName evidence="2">CCHC-type domain-containing protein</fullName>
    </recommendedName>
</protein>
<dbReference type="AlphaFoldDB" id="A0A6L2P187"/>
<reference evidence="3" key="1">
    <citation type="journal article" date="2019" name="Sci. Rep.">
        <title>Draft genome of Tanacetum cinerariifolium, the natural source of mosquito coil.</title>
        <authorList>
            <person name="Yamashiro T."/>
            <person name="Shiraishi A."/>
            <person name="Satake H."/>
            <person name="Nakayama K."/>
        </authorList>
    </citation>
    <scope>NUCLEOTIDE SEQUENCE</scope>
</reference>
<comment type="caution">
    <text evidence="3">The sequence shown here is derived from an EMBL/GenBank/DDBJ whole genome shotgun (WGS) entry which is preliminary data.</text>
</comment>
<evidence type="ECO:0000259" key="2">
    <source>
        <dbReference type="SMART" id="SM00343"/>
    </source>
</evidence>
<accession>A0A6L2P187</accession>
<gene>
    <name evidence="3" type="ORF">Tci_064178</name>
</gene>
<feature type="domain" description="CCHC-type" evidence="2">
    <location>
        <begin position="56"/>
        <end position="72"/>
    </location>
</feature>
<proteinExistence type="predicted"/>
<dbReference type="EMBL" id="BKCJ010010573">
    <property type="protein sequence ID" value="GEU92200.1"/>
    <property type="molecule type" value="Genomic_DNA"/>
</dbReference>
<dbReference type="InterPro" id="IPR036875">
    <property type="entry name" value="Znf_CCHC_sf"/>
</dbReference>
<evidence type="ECO:0000256" key="1">
    <source>
        <dbReference type="SAM" id="MobiDB-lite"/>
    </source>
</evidence>
<dbReference type="SUPFAM" id="SSF57756">
    <property type="entry name" value="Retrovirus zinc finger-like domains"/>
    <property type="match status" value="1"/>
</dbReference>
<evidence type="ECO:0000313" key="3">
    <source>
        <dbReference type="EMBL" id="GEU92200.1"/>
    </source>
</evidence>
<feature type="region of interest" description="Disordered" evidence="1">
    <location>
        <begin position="135"/>
        <end position="162"/>
    </location>
</feature>
<dbReference type="GO" id="GO:0003676">
    <property type="term" value="F:nucleic acid binding"/>
    <property type="evidence" value="ECO:0007669"/>
    <property type="project" value="InterPro"/>
</dbReference>
<sequence length="205" mass="22899">MAFVSSPSTNSTNEVYTTYGDSTASTQSSTGSTQKTGKKITINGSDTSGFDKFKVECYNCLKMRHFARECRGTRNQDSRNRYQDSPRRTVHVEETPPKAMVAIDGVGFDWSYMAADEVPTNIALMAFSDSEFESYGPKSSEKDSKNASEDIPNELKEYSDAPLVKDRMSDNKVCSVKSLVVVEKKIDVPTIAKVRFVRPKQQEKQ</sequence>
<feature type="compositionally biased region" description="Polar residues" evidence="1">
    <location>
        <begin position="1"/>
        <end position="21"/>
    </location>
</feature>
<dbReference type="SMART" id="SM00343">
    <property type="entry name" value="ZnF_C2HC"/>
    <property type="match status" value="1"/>
</dbReference>
<feature type="compositionally biased region" description="Low complexity" evidence="1">
    <location>
        <begin position="22"/>
        <end position="42"/>
    </location>
</feature>
<feature type="compositionally biased region" description="Basic and acidic residues" evidence="1">
    <location>
        <begin position="139"/>
        <end position="162"/>
    </location>
</feature>
<feature type="region of interest" description="Disordered" evidence="1">
    <location>
        <begin position="1"/>
        <end position="45"/>
    </location>
</feature>
<name>A0A6L2P187_TANCI</name>
<dbReference type="GO" id="GO:0008270">
    <property type="term" value="F:zinc ion binding"/>
    <property type="evidence" value="ECO:0007669"/>
    <property type="project" value="InterPro"/>
</dbReference>